<dbReference type="InterPro" id="IPR046539">
    <property type="entry name" value="DUF6604"/>
</dbReference>
<dbReference type="Pfam" id="PF20253">
    <property type="entry name" value="DUF6604"/>
    <property type="match status" value="1"/>
</dbReference>
<evidence type="ECO:0000259" key="1">
    <source>
        <dbReference type="Pfam" id="PF20253"/>
    </source>
</evidence>
<organism evidence="2 3">
    <name type="scientific">Akanthomyces lecanii RCEF 1005</name>
    <dbReference type="NCBI Taxonomy" id="1081108"/>
    <lineage>
        <taxon>Eukaryota</taxon>
        <taxon>Fungi</taxon>
        <taxon>Dikarya</taxon>
        <taxon>Ascomycota</taxon>
        <taxon>Pezizomycotina</taxon>
        <taxon>Sordariomycetes</taxon>
        <taxon>Hypocreomycetidae</taxon>
        <taxon>Hypocreales</taxon>
        <taxon>Cordycipitaceae</taxon>
        <taxon>Akanthomyces</taxon>
        <taxon>Cordyceps confragosa</taxon>
    </lineage>
</organism>
<reference evidence="2 3" key="1">
    <citation type="journal article" date="2016" name="Genome Biol. Evol.">
        <title>Divergent and convergent evolution of fungal pathogenicity.</title>
        <authorList>
            <person name="Shang Y."/>
            <person name="Xiao G."/>
            <person name="Zheng P."/>
            <person name="Cen K."/>
            <person name="Zhan S."/>
            <person name="Wang C."/>
        </authorList>
    </citation>
    <scope>NUCLEOTIDE SEQUENCE [LARGE SCALE GENOMIC DNA]</scope>
    <source>
        <strain evidence="2 3">RCEF 1005</strain>
    </source>
</reference>
<keyword evidence="3" id="KW-1185">Reference proteome</keyword>
<dbReference type="STRING" id="1081108.A0A162MTM9"/>
<accession>A0A162MTM9</accession>
<gene>
    <name evidence="2" type="ORF">LEL_09965</name>
</gene>
<dbReference type="EMBL" id="AZHF01000010">
    <property type="protein sequence ID" value="OAA70149.1"/>
    <property type="molecule type" value="Genomic_DNA"/>
</dbReference>
<evidence type="ECO:0000313" key="3">
    <source>
        <dbReference type="Proteomes" id="UP000076881"/>
    </source>
</evidence>
<evidence type="ECO:0000313" key="2">
    <source>
        <dbReference type="EMBL" id="OAA70149.1"/>
    </source>
</evidence>
<dbReference type="OrthoDB" id="4870363at2759"/>
<dbReference type="PANTHER" id="PTHR38795:SF1">
    <property type="entry name" value="DUF6604 DOMAIN-CONTAINING PROTEIN"/>
    <property type="match status" value="1"/>
</dbReference>
<sequence length="321" mass="34641">MPPSSLNGIYQQYKAGTDVVAHWLAVTAKDHVKGSEASQGGHFQADLLGRKHGTENHTYHQAKGFESMAVHIASCSGVAVPLNFSSSLDRVISVRKNFAERLASNGVDVSAESNMSHSFFVEVLEKVKQVLRPLLSTMQAHSVSTAIAAPAAVSGQPTGLFNNMFGALEVYQTSANFENQPDAVPPPPTQIQYLAEQDTSSMDLVFVVTALLDDYAQLRAAIRNLWSEHTGGCLDLAAVSVATNTAFELAHNMEDDVAPILEATGGMHVFITKYFQSLCKASGLDSMAKEHPQDPYNLGAYDIADVCSMNTLTLIHRDRTA</sequence>
<comment type="caution">
    <text evidence="2">The sequence shown here is derived from an EMBL/GenBank/DDBJ whole genome shotgun (WGS) entry which is preliminary data.</text>
</comment>
<name>A0A162MTM9_CORDF</name>
<feature type="domain" description="DUF6604" evidence="1">
    <location>
        <begin position="11"/>
        <end position="259"/>
    </location>
</feature>
<dbReference type="Proteomes" id="UP000076881">
    <property type="component" value="Unassembled WGS sequence"/>
</dbReference>
<dbReference type="AlphaFoldDB" id="A0A162MTM9"/>
<proteinExistence type="predicted"/>
<protein>
    <recommendedName>
        <fullName evidence="1">DUF6604 domain-containing protein</fullName>
    </recommendedName>
</protein>
<dbReference type="PANTHER" id="PTHR38795">
    <property type="entry name" value="DUF6604 DOMAIN-CONTAINING PROTEIN"/>
    <property type="match status" value="1"/>
</dbReference>